<keyword evidence="2" id="KW-1185">Reference proteome</keyword>
<proteinExistence type="predicted"/>
<sequence>MTHALKMLVIDCIQEFHASSDVTMDSARIENVDTLAALAVGIPVTEVVDVAKWFALFGFDEHAQLLQEVGAMWCLIASKYFEDSTGCIGKKEQTFVILGVGDSGHDH</sequence>
<dbReference type="AlphaFoldDB" id="R4Z3B3"/>
<organism evidence="1 2">
    <name type="scientific">Candidatus Neomicrothrix parvicella RN1</name>
    <dbReference type="NCBI Taxonomy" id="1229780"/>
    <lineage>
        <taxon>Bacteria</taxon>
        <taxon>Bacillati</taxon>
        <taxon>Actinomycetota</taxon>
        <taxon>Acidimicrobiia</taxon>
        <taxon>Acidimicrobiales</taxon>
        <taxon>Microthrixaceae</taxon>
        <taxon>Candidatus Neomicrothrix</taxon>
    </lineage>
</organism>
<dbReference type="EMBL" id="CANL01000057">
    <property type="protein sequence ID" value="CCM65213.1"/>
    <property type="molecule type" value="Genomic_DNA"/>
</dbReference>
<dbReference type="Proteomes" id="UP000018291">
    <property type="component" value="Unassembled WGS sequence"/>
</dbReference>
<dbReference type="HOGENOM" id="CLU_2205244_0_0_11"/>
<name>R4Z3B3_9ACTN</name>
<evidence type="ECO:0000313" key="2">
    <source>
        <dbReference type="Proteomes" id="UP000018291"/>
    </source>
</evidence>
<reference evidence="1 2" key="1">
    <citation type="journal article" date="2013" name="ISME J.">
        <title>Metabolic model for the filamentous 'Candidatus Microthrix parvicella' based on genomic and metagenomic analyses.</title>
        <authorList>
            <person name="Jon McIlroy S."/>
            <person name="Kristiansen R."/>
            <person name="Albertsen M."/>
            <person name="Michael Karst S."/>
            <person name="Rossetti S."/>
            <person name="Lund Nielsen J."/>
            <person name="Tandoi V."/>
            <person name="James Seviour R."/>
            <person name="Nielsen P.H."/>
        </authorList>
    </citation>
    <scope>NUCLEOTIDE SEQUENCE [LARGE SCALE GENOMIC DNA]</scope>
    <source>
        <strain evidence="1 2">RN1</strain>
    </source>
</reference>
<evidence type="ECO:0000313" key="1">
    <source>
        <dbReference type="EMBL" id="CCM65213.1"/>
    </source>
</evidence>
<comment type="caution">
    <text evidence="1">The sequence shown here is derived from an EMBL/GenBank/DDBJ whole genome shotgun (WGS) entry which is preliminary data.</text>
</comment>
<protein>
    <submittedName>
        <fullName evidence="1">Uncharacterized protein</fullName>
    </submittedName>
</protein>
<accession>R4Z3B3</accession>
<gene>
    <name evidence="1" type="ORF">BN381_600027</name>
</gene>